<proteinExistence type="predicted"/>
<keyword evidence="2" id="KW-1185">Reference proteome</keyword>
<dbReference type="Proteomes" id="UP000805193">
    <property type="component" value="Unassembled WGS sequence"/>
</dbReference>
<gene>
    <name evidence="1" type="ORF">HPB47_028456</name>
</gene>
<dbReference type="EMBL" id="JABSTQ010009987">
    <property type="protein sequence ID" value="KAG0424316.1"/>
    <property type="molecule type" value="Genomic_DNA"/>
</dbReference>
<protein>
    <submittedName>
        <fullName evidence="1">Uncharacterized protein</fullName>
    </submittedName>
</protein>
<evidence type="ECO:0000313" key="2">
    <source>
        <dbReference type="Proteomes" id="UP000805193"/>
    </source>
</evidence>
<evidence type="ECO:0000313" key="1">
    <source>
        <dbReference type="EMBL" id="KAG0424316.1"/>
    </source>
</evidence>
<sequence>MIDFFAHAPTRHEPRRKTGTFQGVAFTGFDPQSSIWGAQLKEKSGKKEKRGSAQFGSIWMSEQIGTAPAAALECSADPPYVHHSSACNVHRARIPECRRTVHQSRFFPCGGRTTHRRFSVRDRRTTMNRSLLRAPAAHQQPTAQNTCGPTFLHVSLGRGDDAKAE</sequence>
<reference evidence="1 2" key="1">
    <citation type="journal article" date="2020" name="Cell">
        <title>Large-Scale Comparative Analyses of Tick Genomes Elucidate Their Genetic Diversity and Vector Capacities.</title>
        <authorList>
            <consortium name="Tick Genome and Microbiome Consortium (TIGMIC)"/>
            <person name="Jia N."/>
            <person name="Wang J."/>
            <person name="Shi W."/>
            <person name="Du L."/>
            <person name="Sun Y."/>
            <person name="Zhan W."/>
            <person name="Jiang J.F."/>
            <person name="Wang Q."/>
            <person name="Zhang B."/>
            <person name="Ji P."/>
            <person name="Bell-Sakyi L."/>
            <person name="Cui X.M."/>
            <person name="Yuan T.T."/>
            <person name="Jiang B.G."/>
            <person name="Yang W.F."/>
            <person name="Lam T.T."/>
            <person name="Chang Q.C."/>
            <person name="Ding S.J."/>
            <person name="Wang X.J."/>
            <person name="Zhu J.G."/>
            <person name="Ruan X.D."/>
            <person name="Zhao L."/>
            <person name="Wei J.T."/>
            <person name="Ye R.Z."/>
            <person name="Que T.C."/>
            <person name="Du C.H."/>
            <person name="Zhou Y.H."/>
            <person name="Cheng J.X."/>
            <person name="Dai P.F."/>
            <person name="Guo W.B."/>
            <person name="Han X.H."/>
            <person name="Huang E.J."/>
            <person name="Li L.F."/>
            <person name="Wei W."/>
            <person name="Gao Y.C."/>
            <person name="Liu J.Z."/>
            <person name="Shao H.Z."/>
            <person name="Wang X."/>
            <person name="Wang C.C."/>
            <person name="Yang T.C."/>
            <person name="Huo Q.B."/>
            <person name="Li W."/>
            <person name="Chen H.Y."/>
            <person name="Chen S.E."/>
            <person name="Zhou L.G."/>
            <person name="Ni X.B."/>
            <person name="Tian J.H."/>
            <person name="Sheng Y."/>
            <person name="Liu T."/>
            <person name="Pan Y.S."/>
            <person name="Xia L.Y."/>
            <person name="Li J."/>
            <person name="Zhao F."/>
            <person name="Cao W.C."/>
        </authorList>
    </citation>
    <scope>NUCLEOTIDE SEQUENCE [LARGE SCALE GENOMIC DNA]</scope>
    <source>
        <strain evidence="1">Iper-2018</strain>
    </source>
</reference>
<organism evidence="1 2">
    <name type="scientific">Ixodes persulcatus</name>
    <name type="common">Taiga tick</name>
    <dbReference type="NCBI Taxonomy" id="34615"/>
    <lineage>
        <taxon>Eukaryota</taxon>
        <taxon>Metazoa</taxon>
        <taxon>Ecdysozoa</taxon>
        <taxon>Arthropoda</taxon>
        <taxon>Chelicerata</taxon>
        <taxon>Arachnida</taxon>
        <taxon>Acari</taxon>
        <taxon>Parasitiformes</taxon>
        <taxon>Ixodida</taxon>
        <taxon>Ixodoidea</taxon>
        <taxon>Ixodidae</taxon>
        <taxon>Ixodinae</taxon>
        <taxon>Ixodes</taxon>
    </lineage>
</organism>
<comment type="caution">
    <text evidence="1">The sequence shown here is derived from an EMBL/GenBank/DDBJ whole genome shotgun (WGS) entry which is preliminary data.</text>
</comment>
<accession>A0AC60PT90</accession>
<name>A0AC60PT90_IXOPE</name>